<sequence>MAGPDRAELEASLQRIQRLSDEHWWTLHPTCSLMENDAWVGPTGRDFDKEVHADQRALRAMLSRAVEDAKARAAAPAGPP</sequence>
<reference evidence="2" key="1">
    <citation type="journal article" date="2019" name="Int. J. Syst. Evol. Microbiol.">
        <title>The Global Catalogue of Microorganisms (GCM) 10K type strain sequencing project: providing services to taxonomists for standard genome sequencing and annotation.</title>
        <authorList>
            <consortium name="The Broad Institute Genomics Platform"/>
            <consortium name="The Broad Institute Genome Sequencing Center for Infectious Disease"/>
            <person name="Wu L."/>
            <person name="Ma J."/>
        </authorList>
    </citation>
    <scope>NUCLEOTIDE SEQUENCE [LARGE SCALE GENOMIC DNA]</scope>
    <source>
        <strain evidence="2">CCUG 53903</strain>
    </source>
</reference>
<evidence type="ECO:0000313" key="2">
    <source>
        <dbReference type="Proteomes" id="UP001596058"/>
    </source>
</evidence>
<dbReference type="RefSeq" id="WP_379518900.1">
    <property type="nucleotide sequence ID" value="NZ_JBHSPA010000045.1"/>
</dbReference>
<protein>
    <submittedName>
        <fullName evidence="1">Uncharacterized protein</fullName>
    </submittedName>
</protein>
<dbReference type="EMBL" id="JBHSPA010000045">
    <property type="protein sequence ID" value="MFC5829415.1"/>
    <property type="molecule type" value="Genomic_DNA"/>
</dbReference>
<accession>A0ABW1CUD7</accession>
<keyword evidence="2" id="KW-1185">Reference proteome</keyword>
<proteinExistence type="predicted"/>
<name>A0ABW1CUD7_9ACTN</name>
<evidence type="ECO:0000313" key="1">
    <source>
        <dbReference type="EMBL" id="MFC5829415.1"/>
    </source>
</evidence>
<dbReference type="Proteomes" id="UP001596058">
    <property type="component" value="Unassembled WGS sequence"/>
</dbReference>
<comment type="caution">
    <text evidence="1">The sequence shown here is derived from an EMBL/GenBank/DDBJ whole genome shotgun (WGS) entry which is preliminary data.</text>
</comment>
<organism evidence="1 2">
    <name type="scientific">Nonomuraea insulae</name>
    <dbReference type="NCBI Taxonomy" id="1616787"/>
    <lineage>
        <taxon>Bacteria</taxon>
        <taxon>Bacillati</taxon>
        <taxon>Actinomycetota</taxon>
        <taxon>Actinomycetes</taxon>
        <taxon>Streptosporangiales</taxon>
        <taxon>Streptosporangiaceae</taxon>
        <taxon>Nonomuraea</taxon>
    </lineage>
</organism>
<gene>
    <name evidence="1" type="ORF">ACFPZ3_36585</name>
</gene>